<keyword evidence="1" id="KW-0472">Membrane</keyword>
<keyword evidence="1" id="KW-0812">Transmembrane</keyword>
<evidence type="ECO:0000313" key="3">
    <source>
        <dbReference type="Proteomes" id="UP000244338"/>
    </source>
</evidence>
<keyword evidence="1" id="KW-1133">Transmembrane helix</keyword>
<feature type="transmembrane region" description="Helical" evidence="1">
    <location>
        <begin position="6"/>
        <end position="24"/>
    </location>
</feature>
<dbReference type="AlphaFoldDB" id="A0A2R6XZL0"/>
<dbReference type="Proteomes" id="UP000244338">
    <property type="component" value="Unassembled WGS sequence"/>
</dbReference>
<proteinExistence type="predicted"/>
<name>A0A2R6XZL0_9BACL</name>
<evidence type="ECO:0000256" key="1">
    <source>
        <dbReference type="SAM" id="Phobius"/>
    </source>
</evidence>
<comment type="caution">
    <text evidence="2">The sequence shown here is derived from an EMBL/GenBank/DDBJ whole genome shotgun (WGS) entry which is preliminary data.</text>
</comment>
<feature type="transmembrane region" description="Helical" evidence="1">
    <location>
        <begin position="54"/>
        <end position="72"/>
    </location>
</feature>
<dbReference type="EMBL" id="PEBX01000065">
    <property type="protein sequence ID" value="PTQ55864.1"/>
    <property type="molecule type" value="Genomic_DNA"/>
</dbReference>
<sequence>MLWWKLGLWSILLGLLLLSIQPWIRWRPSVFFSIFVISLSVLIGSALLLPPLRWFLLGSWFFLSWPLWAFLLKRQRVLKARARLTSHIRIKDEKQTIDHDASSASA</sequence>
<protein>
    <submittedName>
        <fullName evidence="2">Uncharacterized protein</fullName>
    </submittedName>
</protein>
<feature type="transmembrane region" description="Helical" evidence="1">
    <location>
        <begin position="31"/>
        <end position="48"/>
    </location>
</feature>
<gene>
    <name evidence="2" type="ORF">BSOLF_1321</name>
</gene>
<accession>A0A2R6XZL0</accession>
<organism evidence="2 3">
    <name type="scientific">Candidatus Carbonibacillus altaicus</name>
    <dbReference type="NCBI Taxonomy" id="2163959"/>
    <lineage>
        <taxon>Bacteria</taxon>
        <taxon>Bacillati</taxon>
        <taxon>Bacillota</taxon>
        <taxon>Bacilli</taxon>
        <taxon>Bacillales</taxon>
        <taxon>Candidatus Carbonibacillus</taxon>
    </lineage>
</organism>
<reference evidence="3" key="1">
    <citation type="journal article" date="2018" name="Sci. Rep.">
        <title>Lignite coal burning seam in the remote Altai Mountains harbors a hydrogen-driven thermophilic microbial community.</title>
        <authorList>
            <person name="Kadnikov V.V."/>
            <person name="Mardanov A.V."/>
            <person name="Ivasenko D.A."/>
            <person name="Antsiferov D.V."/>
            <person name="Beletsky A.V."/>
            <person name="Karnachuk O.V."/>
            <person name="Ravin N.V."/>
        </authorList>
    </citation>
    <scope>NUCLEOTIDE SEQUENCE [LARGE SCALE GENOMIC DNA]</scope>
</reference>
<evidence type="ECO:0000313" key="2">
    <source>
        <dbReference type="EMBL" id="PTQ55864.1"/>
    </source>
</evidence>